<organism evidence="1 2">
    <name type="scientific">Penicillium digitatum (strain Pd1 / CECT 20795)</name>
    <name type="common">Green mold</name>
    <dbReference type="NCBI Taxonomy" id="1170230"/>
    <lineage>
        <taxon>Eukaryota</taxon>
        <taxon>Fungi</taxon>
        <taxon>Dikarya</taxon>
        <taxon>Ascomycota</taxon>
        <taxon>Pezizomycotina</taxon>
        <taxon>Eurotiomycetes</taxon>
        <taxon>Eurotiomycetidae</taxon>
        <taxon>Eurotiales</taxon>
        <taxon>Aspergillaceae</taxon>
        <taxon>Penicillium</taxon>
    </lineage>
</organism>
<name>K9FQ91_PEND1</name>
<gene>
    <name evidence="1" type="ORF">PDIP_54840</name>
</gene>
<accession>K9FQ91</accession>
<dbReference type="VEuPathDB" id="FungiDB:PDIP_54840"/>
<comment type="caution">
    <text evidence="1">The sequence shown here is derived from an EMBL/GenBank/DDBJ whole genome shotgun (WGS) entry which is preliminary data.</text>
</comment>
<sequence>MKAKTSDSYTAVQQKMINLISTSRRHVEDRITTDGQEKDIR</sequence>
<dbReference type="Proteomes" id="UP000009886">
    <property type="component" value="Unassembled WGS sequence"/>
</dbReference>
<dbReference type="KEGG" id="pdp:PDIP_54840"/>
<evidence type="ECO:0000313" key="2">
    <source>
        <dbReference type="Proteomes" id="UP000009886"/>
    </source>
</evidence>
<dbReference type="AlphaFoldDB" id="K9FQ91"/>
<dbReference type="EMBL" id="AKCU01000369">
    <property type="protein sequence ID" value="EKV11850.1"/>
    <property type="molecule type" value="Genomic_DNA"/>
</dbReference>
<reference evidence="2" key="1">
    <citation type="journal article" date="2012" name="BMC Genomics">
        <title>Genome sequence of the necrotrophic fungus Penicillium digitatum, the main postharvest pathogen of citrus.</title>
        <authorList>
            <person name="Marcet-Houben M."/>
            <person name="Ballester A.-R."/>
            <person name="de la Fuente B."/>
            <person name="Harries E."/>
            <person name="Marcos J.F."/>
            <person name="Gonzalez-Candelas L."/>
            <person name="Gabaldon T."/>
        </authorList>
    </citation>
    <scope>NUCLEOTIDE SEQUENCE [LARGE SCALE GENOMIC DNA]</scope>
    <source>
        <strain evidence="2">Pd1 / CECT 20795</strain>
    </source>
</reference>
<dbReference type="HOGENOM" id="CLU_3279671_0_0_1"/>
<proteinExistence type="predicted"/>
<evidence type="ECO:0000313" key="1">
    <source>
        <dbReference type="EMBL" id="EKV11850.1"/>
    </source>
</evidence>
<protein>
    <submittedName>
        <fullName evidence="1">Uncharacterized protein</fullName>
    </submittedName>
</protein>